<feature type="domain" description="Fe/B12 periplasmic-binding" evidence="1">
    <location>
        <begin position="99"/>
        <end position="371"/>
    </location>
</feature>
<evidence type="ECO:0000313" key="2">
    <source>
        <dbReference type="EMBL" id="SMC86220.1"/>
    </source>
</evidence>
<accession>A0A1W2CLY2</accession>
<dbReference type="Proteomes" id="UP000192360">
    <property type="component" value="Unassembled WGS sequence"/>
</dbReference>
<evidence type="ECO:0000313" key="3">
    <source>
        <dbReference type="Proteomes" id="UP000192360"/>
    </source>
</evidence>
<dbReference type="PANTHER" id="PTHR30535">
    <property type="entry name" value="VITAMIN B12-BINDING PROTEIN"/>
    <property type="match status" value="1"/>
</dbReference>
<dbReference type="RefSeq" id="WP_084063028.1">
    <property type="nucleotide sequence ID" value="NZ_FWXO01000007.1"/>
</dbReference>
<dbReference type="Pfam" id="PF01497">
    <property type="entry name" value="Peripla_BP_2"/>
    <property type="match status" value="1"/>
</dbReference>
<dbReference type="Gene3D" id="3.40.50.1980">
    <property type="entry name" value="Nitrogenase molybdenum iron protein domain"/>
    <property type="match status" value="2"/>
</dbReference>
<dbReference type="InterPro" id="IPR050902">
    <property type="entry name" value="ABC_Transporter_SBP"/>
</dbReference>
<keyword evidence="3" id="KW-1185">Reference proteome</keyword>
<dbReference type="PROSITE" id="PS50983">
    <property type="entry name" value="FE_B12_PBP"/>
    <property type="match status" value="1"/>
</dbReference>
<protein>
    <submittedName>
        <fullName evidence="2">Iron complex transport system substrate-binding protein</fullName>
    </submittedName>
</protein>
<evidence type="ECO:0000259" key="1">
    <source>
        <dbReference type="PROSITE" id="PS50983"/>
    </source>
</evidence>
<gene>
    <name evidence="2" type="ORF">SAMN05660703_3062</name>
</gene>
<dbReference type="STRING" id="504486.SAMN05660703_3062"/>
<dbReference type="GO" id="GO:0071281">
    <property type="term" value="P:cellular response to iron ion"/>
    <property type="evidence" value="ECO:0007669"/>
    <property type="project" value="TreeGrafter"/>
</dbReference>
<sequence length="384" mass="42956">MKYCLLLAFLFQFLSCKEAPKGLEESSTANKIKSEVAIKYAKGFTIEKLDSGITLIKISSPWPNAETSFTYALVPKEKAAFITLNKDEYDAIITVPVENIVVTSTTHIPALEALEVENSLIGFPDTKYISSEKTRALITNGHVKELGNNESINTELLLTLKPDLVIGFSIDSQNKTYNTIQRANIPVVYNGDWTEETPLGKAEWIKFFGPFFGLEKKADVIFKSIETSYNSAKSLAQKATSTPTVLSGAIYKDVWYVPGGKSWAAQFISDAKAHYIYKDTKETGSLSLSWENVLEKGKNADFWIAPDAFTSYSKMQESSAHYQQFDAFNRKNIYSFAATTGATGGLLYYELAPSRPDLVLKDLIHIFHPEILPDYEPFFFKPLK</sequence>
<proteinExistence type="predicted"/>
<organism evidence="2 3">
    <name type="scientific">Cellulophaga tyrosinoxydans</name>
    <dbReference type="NCBI Taxonomy" id="504486"/>
    <lineage>
        <taxon>Bacteria</taxon>
        <taxon>Pseudomonadati</taxon>
        <taxon>Bacteroidota</taxon>
        <taxon>Flavobacteriia</taxon>
        <taxon>Flavobacteriales</taxon>
        <taxon>Flavobacteriaceae</taxon>
        <taxon>Cellulophaga</taxon>
    </lineage>
</organism>
<dbReference type="OrthoDB" id="9812528at2"/>
<dbReference type="PANTHER" id="PTHR30535:SF34">
    <property type="entry name" value="MOLYBDATE-BINDING PROTEIN MOLA"/>
    <property type="match status" value="1"/>
</dbReference>
<name>A0A1W2CLY2_9FLAO</name>
<dbReference type="AlphaFoldDB" id="A0A1W2CLY2"/>
<dbReference type="InterPro" id="IPR002491">
    <property type="entry name" value="ABC_transptr_periplasmic_BD"/>
</dbReference>
<dbReference type="EMBL" id="FWXO01000007">
    <property type="protein sequence ID" value="SMC86220.1"/>
    <property type="molecule type" value="Genomic_DNA"/>
</dbReference>
<dbReference type="SUPFAM" id="SSF53807">
    <property type="entry name" value="Helical backbone' metal receptor"/>
    <property type="match status" value="1"/>
</dbReference>
<reference evidence="2 3" key="1">
    <citation type="submission" date="2017-04" db="EMBL/GenBank/DDBJ databases">
        <authorList>
            <person name="Afonso C.L."/>
            <person name="Miller P.J."/>
            <person name="Scott M.A."/>
            <person name="Spackman E."/>
            <person name="Goraichik I."/>
            <person name="Dimitrov K.M."/>
            <person name="Suarez D.L."/>
            <person name="Swayne D.E."/>
        </authorList>
    </citation>
    <scope>NUCLEOTIDE SEQUENCE [LARGE SCALE GENOMIC DNA]</scope>
    <source>
        <strain evidence="2 3">DSM 21164</strain>
    </source>
</reference>